<dbReference type="Pfam" id="PF03161">
    <property type="entry name" value="LAGLIDADG_2"/>
    <property type="match status" value="1"/>
</dbReference>
<sequence>MNQSLTPFQVEVLIGLLLGDGCINAPVSKIGGHRLTIRHSMSQHDYLLHLHNLFEAFVVKPLYISSNFDKRTGQTYHWCNLHTLSFFCFASYRDLFYNEKGVKIIPANIGELLTPVGLAYWWVKSAKLCFVF</sequence>
<dbReference type="InterPro" id="IPR004860">
    <property type="entry name" value="LAGLIDADG_dom"/>
</dbReference>
<keyword evidence="2" id="KW-0378">Hydrolase</keyword>
<dbReference type="InterPro" id="IPR027434">
    <property type="entry name" value="Homing_endonucl"/>
</dbReference>
<reference evidence="2" key="1">
    <citation type="journal article" date="2013" name="Genome Biol. Evol.">
        <title>Mitochondrial genome rearrangements in Glomus species triggered by homologous recombination between distinct mtDNA haplotypes.</title>
        <authorList>
            <person name="Beaudet D."/>
            <person name="Terrat Y."/>
            <person name="Halary S."/>
            <person name="de la Providencia I.E."/>
            <person name="Hijri M."/>
        </authorList>
    </citation>
    <scope>NUCLEOTIDE SEQUENCE</scope>
</reference>
<organism evidence="2">
    <name type="scientific">Glomus sp. DAOM 240422</name>
    <dbReference type="NCBI Taxonomy" id="1281822"/>
    <lineage>
        <taxon>Eukaryota</taxon>
        <taxon>Fungi</taxon>
        <taxon>Fungi incertae sedis</taxon>
        <taxon>Mucoromycota</taxon>
        <taxon>Glomeromycotina</taxon>
        <taxon>Glomeromycetes</taxon>
        <taxon>Glomerales</taxon>
        <taxon>Glomeraceae</taxon>
        <taxon>Glomus</taxon>
    </lineage>
</organism>
<keyword evidence="2" id="KW-0540">Nuclease</keyword>
<keyword evidence="2" id="KW-0496">Mitochondrion</keyword>
<geneLocation type="mitochondrion" evidence="2"/>
<dbReference type="SUPFAM" id="SSF55608">
    <property type="entry name" value="Homing endonucleases"/>
    <property type="match status" value="1"/>
</dbReference>
<keyword evidence="2" id="KW-0255">Endonuclease</keyword>
<name>S4UJR1_9GLOM</name>
<dbReference type="GO" id="GO:0004519">
    <property type="term" value="F:endonuclease activity"/>
    <property type="evidence" value="ECO:0007669"/>
    <property type="project" value="UniProtKB-KW"/>
</dbReference>
<dbReference type="AlphaFoldDB" id="S4UJR1"/>
<evidence type="ECO:0000313" key="2">
    <source>
        <dbReference type="EMBL" id="AGJ98072.1"/>
    </source>
</evidence>
<protein>
    <submittedName>
        <fullName evidence="2">LAGLIDADG endonuclease</fullName>
    </submittedName>
</protein>
<feature type="domain" description="Homing endonuclease LAGLIDADG" evidence="1">
    <location>
        <begin position="11"/>
        <end position="124"/>
    </location>
</feature>
<evidence type="ECO:0000259" key="1">
    <source>
        <dbReference type="Pfam" id="PF03161"/>
    </source>
</evidence>
<proteinExistence type="predicted"/>
<accession>S4UJR1</accession>
<dbReference type="Gene3D" id="3.10.28.10">
    <property type="entry name" value="Homing endonucleases"/>
    <property type="match status" value="1"/>
</dbReference>
<dbReference type="EMBL" id="KC164355">
    <property type="protein sequence ID" value="AGJ98072.1"/>
    <property type="molecule type" value="Genomic_DNA"/>
</dbReference>
<gene>
    <name evidence="2" type="primary">orf132</name>
</gene>